<sequence length="64" mass="7308">MLRSRTPGLISRPGTGPAPTLLLFKLMRLLHELLERENVTDFEREVELRQVIGGLEVFEALNFS</sequence>
<protein>
    <submittedName>
        <fullName evidence="1">Uncharacterized protein</fullName>
    </submittedName>
</protein>
<name>A0A101UZB9_9ACTN</name>
<dbReference type="EMBL" id="LMXB01000048">
    <property type="protein sequence ID" value="KUO19659.1"/>
    <property type="molecule type" value="Genomic_DNA"/>
</dbReference>
<reference evidence="1 2" key="1">
    <citation type="submission" date="2015-10" db="EMBL/GenBank/DDBJ databases">
        <title>Draft genome sequence of Streptomyces sp. RV15, isolated from a marine sponge.</title>
        <authorList>
            <person name="Ruckert C."/>
            <person name="Abdelmohsen U.R."/>
            <person name="Winkler A."/>
            <person name="Hentschel U."/>
            <person name="Kalinowski J."/>
            <person name="Kampfer P."/>
            <person name="Glaeser S."/>
        </authorList>
    </citation>
    <scope>NUCLEOTIDE SEQUENCE [LARGE SCALE GENOMIC DNA]</scope>
    <source>
        <strain evidence="1 2">RV15</strain>
    </source>
</reference>
<accession>A0A101UZB9</accession>
<dbReference type="AlphaFoldDB" id="A0A101UZB9"/>
<organism evidence="1 2">
    <name type="scientific">Streptomyces dysideae</name>
    <dbReference type="NCBI Taxonomy" id="909626"/>
    <lineage>
        <taxon>Bacteria</taxon>
        <taxon>Bacillati</taxon>
        <taxon>Actinomycetota</taxon>
        <taxon>Actinomycetes</taxon>
        <taxon>Kitasatosporales</taxon>
        <taxon>Streptomycetaceae</taxon>
        <taxon>Streptomyces</taxon>
    </lineage>
</organism>
<gene>
    <name evidence="1" type="ORF">AQJ91_17690</name>
</gene>
<evidence type="ECO:0000313" key="1">
    <source>
        <dbReference type="EMBL" id="KUO19659.1"/>
    </source>
</evidence>
<comment type="caution">
    <text evidence="1">The sequence shown here is derived from an EMBL/GenBank/DDBJ whole genome shotgun (WGS) entry which is preliminary data.</text>
</comment>
<evidence type="ECO:0000313" key="2">
    <source>
        <dbReference type="Proteomes" id="UP000053260"/>
    </source>
</evidence>
<keyword evidence="2" id="KW-1185">Reference proteome</keyword>
<proteinExistence type="predicted"/>
<dbReference type="Proteomes" id="UP000053260">
    <property type="component" value="Unassembled WGS sequence"/>
</dbReference>